<sequence length="381" mass="42999">MTAAGTSTAVIFNLDRAKNTVDSAFGTVKQVFLNSYLYDGIKKTGDTLKDWFTVIINSKDDFREWVKNYLGADGLKSGAVDLYRKLYDWGGIVYRWFRDKFLVFISNIPQMVKDWKKIRLSLFKWGTFLGGGGGSALWAMFSSGANFDKLGELMGRDDFEDMMNDFNKLVQDNEDSFKEMGSEGIQDIIQKYLDNPEEAKQAAKELIKEQEEKNKENEQKKEEEKEPKKELSSEEIQDKFNPKKGGKPETPGAVFNSMVSKGIEKMLASKHASSFDSPIKSIESEIENGMREYISAIEEDLKKTAAKNSKVSKAKQDFLDTIKDAKELFIKSLAKSVTQAYQISDSRKPEDLKKKLAEVLTIPCLDGDDCNADGLTEVLTK</sequence>
<accession>A0A1A9QDL3</accession>
<dbReference type="Proteomes" id="UP000077623">
    <property type="component" value="Unassembled WGS sequence"/>
</dbReference>
<protein>
    <submittedName>
        <fullName evidence="2">Uncharacterized protein</fullName>
    </submittedName>
</protein>
<dbReference type="RefSeq" id="WP_187149802.1">
    <property type="nucleotide sequence ID" value="NZ_LWUJ01000010.1"/>
</dbReference>
<feature type="region of interest" description="Disordered" evidence="1">
    <location>
        <begin position="210"/>
        <end position="252"/>
    </location>
</feature>
<gene>
    <name evidence="2" type="ORF">A6V39_00685</name>
</gene>
<comment type="caution">
    <text evidence="2">The sequence shown here is derived from an EMBL/GenBank/DDBJ whole genome shotgun (WGS) entry which is preliminary data.</text>
</comment>
<reference evidence="3" key="1">
    <citation type="submission" date="2016-04" db="EMBL/GenBank/DDBJ databases">
        <authorList>
            <person name="Quiroz-Castaneda R.E."/>
            <person name="Martinez-Ocampo F."/>
        </authorList>
    </citation>
    <scope>NUCLEOTIDE SEQUENCE [LARGE SCALE GENOMIC DNA]</scope>
    <source>
        <strain evidence="3">INIFAP01</strain>
    </source>
</reference>
<evidence type="ECO:0000313" key="2">
    <source>
        <dbReference type="EMBL" id="OAL10567.1"/>
    </source>
</evidence>
<feature type="compositionally biased region" description="Basic and acidic residues" evidence="1">
    <location>
        <begin position="210"/>
        <end position="241"/>
    </location>
</feature>
<dbReference type="EMBL" id="LWUJ01000010">
    <property type="protein sequence ID" value="OAL10567.1"/>
    <property type="molecule type" value="Genomic_DNA"/>
</dbReference>
<dbReference type="AlphaFoldDB" id="A0A1A9QDL3"/>
<keyword evidence="3" id="KW-1185">Reference proteome</keyword>
<name>A0A1A9QDL3_9MOLU</name>
<evidence type="ECO:0000313" key="3">
    <source>
        <dbReference type="Proteomes" id="UP000077623"/>
    </source>
</evidence>
<organism evidence="2 3">
    <name type="scientific">Candidatus Mycoplasma haematobovis</name>
    <dbReference type="NCBI Taxonomy" id="432608"/>
    <lineage>
        <taxon>Bacteria</taxon>
        <taxon>Bacillati</taxon>
        <taxon>Mycoplasmatota</taxon>
        <taxon>Mollicutes</taxon>
        <taxon>Mycoplasmataceae</taxon>
        <taxon>Mycoplasma</taxon>
    </lineage>
</organism>
<proteinExistence type="predicted"/>
<evidence type="ECO:0000256" key="1">
    <source>
        <dbReference type="SAM" id="MobiDB-lite"/>
    </source>
</evidence>